<keyword evidence="2" id="KW-1185">Reference proteome</keyword>
<proteinExistence type="predicted"/>
<gene>
    <name evidence="1" type="ORF">BQ8482_60024</name>
</gene>
<dbReference type="AlphaFoldDB" id="A0A2P9AV17"/>
<evidence type="ECO:0000313" key="2">
    <source>
        <dbReference type="Proteomes" id="UP000245698"/>
    </source>
</evidence>
<reference evidence="2" key="1">
    <citation type="submission" date="2016-12" db="EMBL/GenBank/DDBJ databases">
        <authorList>
            <person name="Brunel B."/>
        </authorList>
    </citation>
    <scope>NUCLEOTIDE SEQUENCE [LARGE SCALE GENOMIC DNA]</scope>
</reference>
<dbReference type="EMBL" id="FUIG01000070">
    <property type="protein sequence ID" value="SJM35013.1"/>
    <property type="molecule type" value="Genomic_DNA"/>
</dbReference>
<accession>A0A2P9AV17</accession>
<dbReference type="Proteomes" id="UP000245698">
    <property type="component" value="Unassembled WGS sequence"/>
</dbReference>
<sequence length="169" mass="18721">MRSWLVGIEFSRFRRYSKIGFLSSGIAGSGYSAPLRRLGKTFSAISSPFFGPHSPRRRRRALQCGRQPQRRFAPVSPTGMALDVAFCNNKWITPLPILHDGFTRSSHGLAKDDANEQSSQIRLGLGCGTGPLHCHRFRRNHAHILEGPAPGEPARCRKCRIADGRGKNA</sequence>
<evidence type="ECO:0000313" key="1">
    <source>
        <dbReference type="EMBL" id="SJM35013.1"/>
    </source>
</evidence>
<name>A0A2P9AV17_9HYPH</name>
<protein>
    <submittedName>
        <fullName evidence="1">Uncharacterized protein</fullName>
    </submittedName>
</protein>
<organism evidence="1 2">
    <name type="scientific">Mesorhizobium delmotii</name>
    <dbReference type="NCBI Taxonomy" id="1631247"/>
    <lineage>
        <taxon>Bacteria</taxon>
        <taxon>Pseudomonadati</taxon>
        <taxon>Pseudomonadota</taxon>
        <taxon>Alphaproteobacteria</taxon>
        <taxon>Hyphomicrobiales</taxon>
        <taxon>Phyllobacteriaceae</taxon>
        <taxon>Mesorhizobium</taxon>
    </lineage>
</organism>